<accession>A0A091B8X1</accession>
<organism evidence="1 2">
    <name type="scientific">Arenimonas composti TR7-09 = DSM 18010</name>
    <dbReference type="NCBI Taxonomy" id="1121013"/>
    <lineage>
        <taxon>Bacteria</taxon>
        <taxon>Pseudomonadati</taxon>
        <taxon>Pseudomonadota</taxon>
        <taxon>Gammaproteobacteria</taxon>
        <taxon>Lysobacterales</taxon>
        <taxon>Lysobacteraceae</taxon>
        <taxon>Arenimonas</taxon>
    </lineage>
</organism>
<comment type="caution">
    <text evidence="1">The sequence shown here is derived from an EMBL/GenBank/DDBJ whole genome shotgun (WGS) entry which is preliminary data.</text>
</comment>
<reference evidence="1 2" key="1">
    <citation type="submission" date="2013-09" db="EMBL/GenBank/DDBJ databases">
        <title>Genome sequencing of Arenimonas composti.</title>
        <authorList>
            <person name="Chen F."/>
            <person name="Wang G."/>
        </authorList>
    </citation>
    <scope>NUCLEOTIDE SEQUENCE [LARGE SCALE GENOMIC DNA]</scope>
    <source>
        <strain evidence="1 2">TR7-09</strain>
    </source>
</reference>
<evidence type="ECO:0000313" key="2">
    <source>
        <dbReference type="Proteomes" id="UP000029391"/>
    </source>
</evidence>
<keyword evidence="2" id="KW-1185">Reference proteome</keyword>
<evidence type="ECO:0000313" key="1">
    <source>
        <dbReference type="EMBL" id="KFN49093.1"/>
    </source>
</evidence>
<gene>
    <name evidence="1" type="ORF">P873_12430</name>
</gene>
<protein>
    <submittedName>
        <fullName evidence="1">Uncharacterized protein</fullName>
    </submittedName>
</protein>
<dbReference type="AlphaFoldDB" id="A0A091B8X1"/>
<name>A0A091B8X1_9GAMM</name>
<proteinExistence type="predicted"/>
<sequence length="45" mass="4524">MEQFLCTCAAKIAAAGRHCPATDLPGDGLQRCGTSPGAPAVLPAR</sequence>
<dbReference type="EMBL" id="AWXU01000041">
    <property type="protein sequence ID" value="KFN49093.1"/>
    <property type="molecule type" value="Genomic_DNA"/>
</dbReference>
<dbReference type="Proteomes" id="UP000029391">
    <property type="component" value="Unassembled WGS sequence"/>
</dbReference>